<evidence type="ECO:0000256" key="3">
    <source>
        <dbReference type="ARBA" id="ARBA00007931"/>
    </source>
</evidence>
<keyword evidence="9 12" id="KW-1133">Transmembrane helix</keyword>
<feature type="domain" description="Peptidase M50" evidence="13">
    <location>
        <begin position="24"/>
        <end position="96"/>
    </location>
</feature>
<proteinExistence type="inferred from homology"/>
<keyword evidence="4" id="KW-0645">Protease</keyword>
<dbReference type="GO" id="GO:0006508">
    <property type="term" value="P:proteolysis"/>
    <property type="evidence" value="ECO:0007669"/>
    <property type="project" value="UniProtKB-KW"/>
</dbReference>
<dbReference type="GO" id="GO:0008237">
    <property type="term" value="F:metallopeptidase activity"/>
    <property type="evidence" value="ECO:0007669"/>
    <property type="project" value="UniProtKB-KW"/>
</dbReference>
<name>A0A9J6P2W3_9CLOT</name>
<feature type="transmembrane region" description="Helical" evidence="12">
    <location>
        <begin position="148"/>
        <end position="169"/>
    </location>
</feature>
<protein>
    <submittedName>
        <fullName evidence="14">M50 family metallopeptidase</fullName>
    </submittedName>
</protein>
<evidence type="ECO:0000256" key="5">
    <source>
        <dbReference type="ARBA" id="ARBA00022692"/>
    </source>
</evidence>
<evidence type="ECO:0000256" key="4">
    <source>
        <dbReference type="ARBA" id="ARBA00022670"/>
    </source>
</evidence>
<accession>A0A9J6P2W3</accession>
<dbReference type="EMBL" id="JAGSOJ010000002">
    <property type="protein sequence ID" value="MCM1990724.1"/>
    <property type="molecule type" value="Genomic_DNA"/>
</dbReference>
<evidence type="ECO:0000313" key="15">
    <source>
        <dbReference type="Proteomes" id="UP001056429"/>
    </source>
</evidence>
<evidence type="ECO:0000256" key="7">
    <source>
        <dbReference type="ARBA" id="ARBA00022801"/>
    </source>
</evidence>
<evidence type="ECO:0000256" key="11">
    <source>
        <dbReference type="ARBA" id="ARBA00023136"/>
    </source>
</evidence>
<comment type="cofactor">
    <cofactor evidence="1">
        <name>Zn(2+)</name>
        <dbReference type="ChEBI" id="CHEBI:29105"/>
    </cofactor>
</comment>
<feature type="transmembrane region" description="Helical" evidence="12">
    <location>
        <begin position="175"/>
        <end position="192"/>
    </location>
</feature>
<reference evidence="14" key="1">
    <citation type="journal article" date="2021" name="mSystems">
        <title>Bacteria and Archaea Synergistically Convert Glycine Betaine to Biogenic Methane in the Formosa Cold Seep of the South China Sea.</title>
        <authorList>
            <person name="Li L."/>
            <person name="Zhang W."/>
            <person name="Zhang S."/>
            <person name="Song L."/>
            <person name="Sun Q."/>
            <person name="Zhang H."/>
            <person name="Xiang H."/>
            <person name="Dong X."/>
        </authorList>
    </citation>
    <scope>NUCLEOTIDE SEQUENCE</scope>
    <source>
        <strain evidence="14">ZWT</strain>
    </source>
</reference>
<comment type="similarity">
    <text evidence="3">Belongs to the peptidase M50B family.</text>
</comment>
<keyword evidence="7" id="KW-0378">Hydrolase</keyword>
<dbReference type="GO" id="GO:0016020">
    <property type="term" value="C:membrane"/>
    <property type="evidence" value="ECO:0007669"/>
    <property type="project" value="UniProtKB-SubCell"/>
</dbReference>
<evidence type="ECO:0000256" key="8">
    <source>
        <dbReference type="ARBA" id="ARBA00022833"/>
    </source>
</evidence>
<dbReference type="AlphaFoldDB" id="A0A9J6P2W3"/>
<dbReference type="InterPro" id="IPR008915">
    <property type="entry name" value="Peptidase_M50"/>
</dbReference>
<evidence type="ECO:0000256" key="1">
    <source>
        <dbReference type="ARBA" id="ARBA00001947"/>
    </source>
</evidence>
<keyword evidence="11 12" id="KW-0472">Membrane</keyword>
<keyword evidence="10" id="KW-0482">Metalloprotease</keyword>
<keyword evidence="6" id="KW-0479">Metal-binding</keyword>
<dbReference type="Proteomes" id="UP001056429">
    <property type="component" value="Unassembled WGS sequence"/>
</dbReference>
<evidence type="ECO:0000256" key="2">
    <source>
        <dbReference type="ARBA" id="ARBA00004141"/>
    </source>
</evidence>
<sequence length="281" mass="32174">MVKKFLVVVAYILLLFILGFQGKILIAFLLVFLHELVHYIAARILGYDKGKISFIFIGLVLKMDSLNDVTPREDIIISIAGPLFNLMLAMVSLLLWSGNKGVEIYKTLYYSNLTLGLFNLIPAYPLDGGRVLRGVLGCKMNFKKANRIAYTISLIIGIVFMLFYFTVVFSGEKNISFGLITLFIILASYTEMKKSAFLIMGDMVRKKVRFIKKKYIEGRTICIHENIDLLHAMGYVDKYRFSTFLVLNDDMQVVDMFYEDELIKGLKNYGNVPLREFLKTL</sequence>
<evidence type="ECO:0000259" key="13">
    <source>
        <dbReference type="Pfam" id="PF02163"/>
    </source>
</evidence>
<feature type="transmembrane region" description="Helical" evidence="12">
    <location>
        <begin position="7"/>
        <end position="32"/>
    </location>
</feature>
<organism evidence="14 15">
    <name type="scientific">Oceanirhabdus seepicola</name>
    <dbReference type="NCBI Taxonomy" id="2828781"/>
    <lineage>
        <taxon>Bacteria</taxon>
        <taxon>Bacillati</taxon>
        <taxon>Bacillota</taxon>
        <taxon>Clostridia</taxon>
        <taxon>Eubacteriales</taxon>
        <taxon>Clostridiaceae</taxon>
        <taxon>Oceanirhabdus</taxon>
    </lineage>
</organism>
<comment type="caution">
    <text evidence="14">The sequence shown here is derived from an EMBL/GenBank/DDBJ whole genome shotgun (WGS) entry which is preliminary data.</text>
</comment>
<feature type="transmembrane region" description="Helical" evidence="12">
    <location>
        <begin position="75"/>
        <end position="96"/>
    </location>
</feature>
<evidence type="ECO:0000256" key="12">
    <source>
        <dbReference type="SAM" id="Phobius"/>
    </source>
</evidence>
<evidence type="ECO:0000313" key="14">
    <source>
        <dbReference type="EMBL" id="MCM1990724.1"/>
    </source>
</evidence>
<keyword evidence="15" id="KW-1185">Reference proteome</keyword>
<dbReference type="CDD" id="cd06161">
    <property type="entry name" value="S2P-M50_SpoIVFB"/>
    <property type="match status" value="1"/>
</dbReference>
<evidence type="ECO:0000256" key="6">
    <source>
        <dbReference type="ARBA" id="ARBA00022723"/>
    </source>
</evidence>
<evidence type="ECO:0000256" key="10">
    <source>
        <dbReference type="ARBA" id="ARBA00023049"/>
    </source>
</evidence>
<dbReference type="RefSeq" id="WP_250859816.1">
    <property type="nucleotide sequence ID" value="NZ_JAGSOJ010000002.1"/>
</dbReference>
<dbReference type="PANTHER" id="PTHR39188">
    <property type="entry name" value="MEMBRANE-ASSOCIATED ZINC METALLOPROTEASE M50B"/>
    <property type="match status" value="1"/>
</dbReference>
<dbReference type="GO" id="GO:0046872">
    <property type="term" value="F:metal ion binding"/>
    <property type="evidence" value="ECO:0007669"/>
    <property type="project" value="UniProtKB-KW"/>
</dbReference>
<dbReference type="PANTHER" id="PTHR39188:SF3">
    <property type="entry name" value="STAGE IV SPORULATION PROTEIN FB"/>
    <property type="match status" value="1"/>
</dbReference>
<reference evidence="14" key="2">
    <citation type="submission" date="2021-04" db="EMBL/GenBank/DDBJ databases">
        <authorList>
            <person name="Dong X."/>
        </authorList>
    </citation>
    <scope>NUCLEOTIDE SEQUENCE</scope>
    <source>
        <strain evidence="14">ZWT</strain>
    </source>
</reference>
<feature type="domain" description="Peptidase M50" evidence="13">
    <location>
        <begin position="103"/>
        <end position="159"/>
    </location>
</feature>
<keyword evidence="5 12" id="KW-0812">Transmembrane</keyword>
<keyword evidence="8" id="KW-0862">Zinc</keyword>
<dbReference type="Pfam" id="PF02163">
    <property type="entry name" value="Peptidase_M50"/>
    <property type="match status" value="2"/>
</dbReference>
<comment type="subcellular location">
    <subcellularLocation>
        <location evidence="2">Membrane</location>
        <topology evidence="2">Multi-pass membrane protein</topology>
    </subcellularLocation>
</comment>
<gene>
    <name evidence="14" type="ORF">KDK92_13415</name>
</gene>
<evidence type="ECO:0000256" key="9">
    <source>
        <dbReference type="ARBA" id="ARBA00022989"/>
    </source>
</evidence>